<dbReference type="SUPFAM" id="SSF55729">
    <property type="entry name" value="Acyl-CoA N-acyltransferases (Nat)"/>
    <property type="match status" value="1"/>
</dbReference>
<evidence type="ECO:0000259" key="3">
    <source>
        <dbReference type="PROSITE" id="PS51186"/>
    </source>
</evidence>
<evidence type="ECO:0000256" key="1">
    <source>
        <dbReference type="ARBA" id="ARBA00022679"/>
    </source>
</evidence>
<dbReference type="Gene3D" id="3.40.630.30">
    <property type="match status" value="1"/>
</dbReference>
<gene>
    <name evidence="5" type="ORF">DW116_05770</name>
    <name evidence="4" type="ORF">DXD17_14685</name>
</gene>
<protein>
    <submittedName>
        <fullName evidence="4">N-acetyltransferase</fullName>
    </submittedName>
</protein>
<dbReference type="CDD" id="cd04301">
    <property type="entry name" value="NAT_SF"/>
    <property type="match status" value="1"/>
</dbReference>
<dbReference type="Proteomes" id="UP000260793">
    <property type="component" value="Unassembled WGS sequence"/>
</dbReference>
<dbReference type="NCBIfam" id="NF007853">
    <property type="entry name" value="PRK10562.1"/>
    <property type="match status" value="1"/>
</dbReference>
<keyword evidence="1 4" id="KW-0808">Transferase</keyword>
<dbReference type="RefSeq" id="WP_023921053.1">
    <property type="nucleotide sequence ID" value="NZ_CAKMWK010000001.1"/>
</dbReference>
<dbReference type="InterPro" id="IPR016181">
    <property type="entry name" value="Acyl_CoA_acyltransferase"/>
</dbReference>
<proteinExistence type="predicted"/>
<dbReference type="PANTHER" id="PTHR43800:SF1">
    <property type="entry name" value="PEPTIDYL-LYSINE N-ACETYLTRANSFERASE YJAB"/>
    <property type="match status" value="1"/>
</dbReference>
<feature type="domain" description="N-acetyltransferase" evidence="3">
    <location>
        <begin position="1"/>
        <end position="141"/>
    </location>
</feature>
<reference evidence="6 7" key="1">
    <citation type="submission" date="2018-08" db="EMBL/GenBank/DDBJ databases">
        <title>A genome reference for cultivated species of the human gut microbiota.</title>
        <authorList>
            <person name="Zou Y."/>
            <person name="Xue W."/>
            <person name="Luo G."/>
        </authorList>
    </citation>
    <scope>NUCLEOTIDE SEQUENCE [LARGE SCALE GENOMIC DNA]</scope>
    <source>
        <strain evidence="5 7">AM09-9</strain>
        <strain evidence="4 6">TF11-7</strain>
    </source>
</reference>
<dbReference type="PROSITE" id="PS51186">
    <property type="entry name" value="GNAT"/>
    <property type="match status" value="1"/>
</dbReference>
<dbReference type="Proteomes" id="UP000285832">
    <property type="component" value="Unassembled WGS sequence"/>
</dbReference>
<dbReference type="GO" id="GO:0016747">
    <property type="term" value="F:acyltransferase activity, transferring groups other than amino-acyl groups"/>
    <property type="evidence" value="ECO:0007669"/>
    <property type="project" value="InterPro"/>
</dbReference>
<name>A0A3E4LHJ4_9FIRM</name>
<dbReference type="EMBL" id="QSQN01000084">
    <property type="protein sequence ID" value="RGK35478.1"/>
    <property type="molecule type" value="Genomic_DNA"/>
</dbReference>
<organism evidence="4 6">
    <name type="scientific">[Ruminococcus] lactaris</name>
    <dbReference type="NCBI Taxonomy" id="46228"/>
    <lineage>
        <taxon>Bacteria</taxon>
        <taxon>Bacillati</taxon>
        <taxon>Bacillota</taxon>
        <taxon>Clostridia</taxon>
        <taxon>Lachnospirales</taxon>
        <taxon>Lachnospiraceae</taxon>
        <taxon>Mediterraneibacter</taxon>
    </lineage>
</organism>
<keyword evidence="2" id="KW-0012">Acyltransferase</keyword>
<evidence type="ECO:0000313" key="5">
    <source>
        <dbReference type="EMBL" id="RHJ62225.1"/>
    </source>
</evidence>
<dbReference type="InterPro" id="IPR000182">
    <property type="entry name" value="GNAT_dom"/>
</dbReference>
<dbReference type="AlphaFoldDB" id="A0A3E4LHJ4"/>
<dbReference type="EMBL" id="QRMI01000011">
    <property type="protein sequence ID" value="RHJ62225.1"/>
    <property type="molecule type" value="Genomic_DNA"/>
</dbReference>
<accession>A0A3E4LHJ4</accession>
<evidence type="ECO:0000313" key="4">
    <source>
        <dbReference type="EMBL" id="RGK35478.1"/>
    </source>
</evidence>
<evidence type="ECO:0000256" key="2">
    <source>
        <dbReference type="ARBA" id="ARBA00023315"/>
    </source>
</evidence>
<comment type="caution">
    <text evidence="4">The sequence shown here is derived from an EMBL/GenBank/DDBJ whole genome shotgun (WGS) entry which is preliminary data.</text>
</comment>
<sequence length="141" mass="16810">MIRRMQRADIDRVADIWLDTNIRAHNFISKQYWQNNFSIVKEMLSQSEIYVYEEKNEIQGFVGLSDKYIEGIFVSSKEQSKGIGNLLMCYVKNIKNQLSLSVYQKNIRAVNFYQKEDFNIQSENVDENTGEKEYIMTWKRK</sequence>
<dbReference type="PANTHER" id="PTHR43800">
    <property type="entry name" value="PEPTIDYL-LYSINE N-ACETYLTRANSFERASE YJAB"/>
    <property type="match status" value="1"/>
</dbReference>
<evidence type="ECO:0000313" key="7">
    <source>
        <dbReference type="Proteomes" id="UP000285832"/>
    </source>
</evidence>
<evidence type="ECO:0000313" key="6">
    <source>
        <dbReference type="Proteomes" id="UP000260793"/>
    </source>
</evidence>
<dbReference type="Pfam" id="PF13673">
    <property type="entry name" value="Acetyltransf_10"/>
    <property type="match status" value="1"/>
</dbReference>